<comment type="caution">
    <text evidence="7">The sequence shown here is derived from an EMBL/GenBank/DDBJ whole genome shotgun (WGS) entry which is preliminary data.</text>
</comment>
<dbReference type="AlphaFoldDB" id="A0A7W9CGW2"/>
<dbReference type="Gene3D" id="3.40.50.300">
    <property type="entry name" value="P-loop containing nucleotide triphosphate hydrolases"/>
    <property type="match status" value="1"/>
</dbReference>
<accession>A0A7W9CGW2</accession>
<dbReference type="InterPro" id="IPR027417">
    <property type="entry name" value="P-loop_NTPase"/>
</dbReference>
<gene>
    <name evidence="5" type="primary">coaE</name>
    <name evidence="7" type="ORF">GGR13_000833</name>
</gene>
<keyword evidence="3 5" id="KW-0067">ATP-binding</keyword>
<dbReference type="CDD" id="cd02022">
    <property type="entry name" value="DPCK"/>
    <property type="match status" value="1"/>
</dbReference>
<dbReference type="GO" id="GO:0005524">
    <property type="term" value="F:ATP binding"/>
    <property type="evidence" value="ECO:0007669"/>
    <property type="project" value="UniProtKB-UniRule"/>
</dbReference>
<keyword evidence="4 5" id="KW-0173">Coenzyme A biosynthesis</keyword>
<dbReference type="GO" id="GO:0005737">
    <property type="term" value="C:cytoplasm"/>
    <property type="evidence" value="ECO:0007669"/>
    <property type="project" value="UniProtKB-SubCell"/>
</dbReference>
<comment type="similarity">
    <text evidence="1 5">Belongs to the CoaE family.</text>
</comment>
<evidence type="ECO:0000256" key="2">
    <source>
        <dbReference type="ARBA" id="ARBA00022741"/>
    </source>
</evidence>
<dbReference type="HAMAP" id="MF_00376">
    <property type="entry name" value="Dephospho_CoA_kinase"/>
    <property type="match status" value="1"/>
</dbReference>
<dbReference type="RefSeq" id="WP_183212162.1">
    <property type="nucleotide sequence ID" value="NZ_JACHOR010000001.1"/>
</dbReference>
<dbReference type="GO" id="GO:0004140">
    <property type="term" value="F:dephospho-CoA kinase activity"/>
    <property type="evidence" value="ECO:0007669"/>
    <property type="project" value="UniProtKB-UniRule"/>
</dbReference>
<organism evidence="7 8">
    <name type="scientific">Brevundimonas variabilis</name>
    <dbReference type="NCBI Taxonomy" id="74312"/>
    <lineage>
        <taxon>Bacteria</taxon>
        <taxon>Pseudomonadati</taxon>
        <taxon>Pseudomonadota</taxon>
        <taxon>Alphaproteobacteria</taxon>
        <taxon>Caulobacterales</taxon>
        <taxon>Caulobacteraceae</taxon>
        <taxon>Brevundimonas</taxon>
    </lineage>
</organism>
<evidence type="ECO:0000256" key="4">
    <source>
        <dbReference type="ARBA" id="ARBA00022993"/>
    </source>
</evidence>
<keyword evidence="8" id="KW-1185">Reference proteome</keyword>
<comment type="subcellular location">
    <subcellularLocation>
        <location evidence="5">Cytoplasm</location>
    </subcellularLocation>
</comment>
<feature type="binding site" evidence="5">
    <location>
        <begin position="11"/>
        <end position="16"/>
    </location>
    <ligand>
        <name>ATP</name>
        <dbReference type="ChEBI" id="CHEBI:30616"/>
    </ligand>
</feature>
<name>A0A7W9CGW2_9CAUL</name>
<sequence>MILLGLTGSIGMGKSTTTAMFADLGAMVWNADEAVHALYADGGAAVGPVGEAFTGVVVDGAVNRERLAQALGREETAFQRLEAIVHPLVAKSRREDLARAEAAGTRLAVLDVPLLFETGGDRGVDAVVVVSAPAGLQAERVLARPGMTRERFEAILSRQMPDAEKRRRADFIVETGDGLATARSRVAEIVRTVLSPGWVSPRKPLSQPDEALQ</sequence>
<dbReference type="SUPFAM" id="SSF52540">
    <property type="entry name" value="P-loop containing nucleoside triphosphate hydrolases"/>
    <property type="match status" value="1"/>
</dbReference>
<dbReference type="UniPathway" id="UPA00241">
    <property type="reaction ID" value="UER00356"/>
</dbReference>
<keyword evidence="2 5" id="KW-0547">Nucleotide-binding</keyword>
<evidence type="ECO:0000256" key="3">
    <source>
        <dbReference type="ARBA" id="ARBA00022840"/>
    </source>
</evidence>
<evidence type="ECO:0000256" key="6">
    <source>
        <dbReference type="NCBIfam" id="TIGR00152"/>
    </source>
</evidence>
<dbReference type="GO" id="GO:0015937">
    <property type="term" value="P:coenzyme A biosynthetic process"/>
    <property type="evidence" value="ECO:0007669"/>
    <property type="project" value="UniProtKB-UniRule"/>
</dbReference>
<dbReference type="InterPro" id="IPR001977">
    <property type="entry name" value="Depp_CoAkinase"/>
</dbReference>
<dbReference type="PANTHER" id="PTHR10695">
    <property type="entry name" value="DEPHOSPHO-COA KINASE-RELATED"/>
    <property type="match status" value="1"/>
</dbReference>
<protein>
    <recommendedName>
        <fullName evidence="5 6">Dephospho-CoA kinase</fullName>
        <ecNumber evidence="5 6">2.7.1.24</ecNumber>
    </recommendedName>
    <alternativeName>
        <fullName evidence="5">Dephosphocoenzyme A kinase</fullName>
    </alternativeName>
</protein>
<dbReference type="NCBIfam" id="TIGR00152">
    <property type="entry name" value="dephospho-CoA kinase"/>
    <property type="match status" value="1"/>
</dbReference>
<dbReference type="PANTHER" id="PTHR10695:SF46">
    <property type="entry name" value="BIFUNCTIONAL COENZYME A SYNTHASE-RELATED"/>
    <property type="match status" value="1"/>
</dbReference>
<evidence type="ECO:0000256" key="1">
    <source>
        <dbReference type="ARBA" id="ARBA00009018"/>
    </source>
</evidence>
<evidence type="ECO:0000313" key="7">
    <source>
        <dbReference type="EMBL" id="MBB5745261.1"/>
    </source>
</evidence>
<reference evidence="7 8" key="1">
    <citation type="submission" date="2020-08" db="EMBL/GenBank/DDBJ databases">
        <title>Genomic Encyclopedia of Type Strains, Phase IV (KMG-IV): sequencing the most valuable type-strain genomes for metagenomic binning, comparative biology and taxonomic classification.</title>
        <authorList>
            <person name="Goeker M."/>
        </authorList>
    </citation>
    <scope>NUCLEOTIDE SEQUENCE [LARGE SCALE GENOMIC DNA]</scope>
    <source>
        <strain evidence="7 8">DSM 4737</strain>
    </source>
</reference>
<evidence type="ECO:0000256" key="5">
    <source>
        <dbReference type="HAMAP-Rule" id="MF_00376"/>
    </source>
</evidence>
<keyword evidence="5" id="KW-0963">Cytoplasm</keyword>
<comment type="catalytic activity">
    <reaction evidence="5">
        <text>3'-dephospho-CoA + ATP = ADP + CoA + H(+)</text>
        <dbReference type="Rhea" id="RHEA:18245"/>
        <dbReference type="ChEBI" id="CHEBI:15378"/>
        <dbReference type="ChEBI" id="CHEBI:30616"/>
        <dbReference type="ChEBI" id="CHEBI:57287"/>
        <dbReference type="ChEBI" id="CHEBI:57328"/>
        <dbReference type="ChEBI" id="CHEBI:456216"/>
        <dbReference type="EC" id="2.7.1.24"/>
    </reaction>
</comment>
<dbReference type="EMBL" id="JACHOR010000001">
    <property type="protein sequence ID" value="MBB5745261.1"/>
    <property type="molecule type" value="Genomic_DNA"/>
</dbReference>
<dbReference type="EC" id="2.7.1.24" evidence="5 6"/>
<dbReference type="Pfam" id="PF01121">
    <property type="entry name" value="CoaE"/>
    <property type="match status" value="1"/>
</dbReference>
<keyword evidence="5 7" id="KW-0808">Transferase</keyword>
<proteinExistence type="inferred from homology"/>
<comment type="function">
    <text evidence="5">Catalyzes the phosphorylation of the 3'-hydroxyl group of dephosphocoenzyme A to form coenzyme A.</text>
</comment>
<dbReference type="PROSITE" id="PS51219">
    <property type="entry name" value="DPCK"/>
    <property type="match status" value="1"/>
</dbReference>
<comment type="pathway">
    <text evidence="5">Cofactor biosynthesis; coenzyme A biosynthesis; CoA from (R)-pantothenate: step 5/5.</text>
</comment>
<evidence type="ECO:0000313" key="8">
    <source>
        <dbReference type="Proteomes" id="UP000545037"/>
    </source>
</evidence>
<keyword evidence="5 7" id="KW-0418">Kinase</keyword>
<dbReference type="Proteomes" id="UP000545037">
    <property type="component" value="Unassembled WGS sequence"/>
</dbReference>